<feature type="transmembrane region" description="Helical" evidence="1">
    <location>
        <begin position="7"/>
        <end position="25"/>
    </location>
</feature>
<comment type="caution">
    <text evidence="2">The sequence shown here is derived from an EMBL/GenBank/DDBJ whole genome shotgun (WGS) entry which is preliminary data.</text>
</comment>
<protein>
    <submittedName>
        <fullName evidence="2">Uncharacterized protein</fullName>
    </submittedName>
</protein>
<dbReference type="Proteomes" id="UP001519535">
    <property type="component" value="Unassembled WGS sequence"/>
</dbReference>
<dbReference type="EMBL" id="JAHCLR010000045">
    <property type="protein sequence ID" value="MBS9535505.1"/>
    <property type="molecule type" value="Genomic_DNA"/>
</dbReference>
<keyword evidence="1" id="KW-0812">Transmembrane</keyword>
<gene>
    <name evidence="2" type="ORF">KIH27_18120</name>
</gene>
<evidence type="ECO:0000313" key="3">
    <source>
        <dbReference type="Proteomes" id="UP001519535"/>
    </source>
</evidence>
<organism evidence="2 3">
    <name type="scientific">Mycolicibacter acidiphilus</name>
    <dbReference type="NCBI Taxonomy" id="2835306"/>
    <lineage>
        <taxon>Bacteria</taxon>
        <taxon>Bacillati</taxon>
        <taxon>Actinomycetota</taxon>
        <taxon>Actinomycetes</taxon>
        <taxon>Mycobacteriales</taxon>
        <taxon>Mycobacteriaceae</taxon>
        <taxon>Mycolicibacter</taxon>
    </lineage>
</organism>
<keyword evidence="1" id="KW-1133">Transmembrane helix</keyword>
<accession>A0ABS5RMI5</accession>
<sequence>MSGRGRESGAGGGFFAVFLLLALLWWLRWVILAGLVMTALWFAVRWLVRRQRQHRAAEHDRIDAIRRRAITENYQVLHGDPAGFFGQYPLPDPDLIPRWYRSG</sequence>
<keyword evidence="1" id="KW-0472">Membrane</keyword>
<name>A0ABS5RMI5_9MYCO</name>
<evidence type="ECO:0000256" key="1">
    <source>
        <dbReference type="SAM" id="Phobius"/>
    </source>
</evidence>
<reference evidence="2 3" key="1">
    <citation type="submission" date="2021-05" db="EMBL/GenBank/DDBJ databases">
        <title>Mycobacterium acidophilum sp. nov., an extremely acid-tolerant member of the genus Mycobacterium.</title>
        <authorList>
            <person name="Xia J."/>
        </authorList>
    </citation>
    <scope>NUCLEOTIDE SEQUENCE [LARGE SCALE GENOMIC DNA]</scope>
    <source>
        <strain evidence="2 3">M1</strain>
    </source>
</reference>
<keyword evidence="3" id="KW-1185">Reference proteome</keyword>
<feature type="transmembrane region" description="Helical" evidence="1">
    <location>
        <begin position="31"/>
        <end position="48"/>
    </location>
</feature>
<proteinExistence type="predicted"/>
<evidence type="ECO:0000313" key="2">
    <source>
        <dbReference type="EMBL" id="MBS9535505.1"/>
    </source>
</evidence>
<dbReference type="RefSeq" id="WP_214094360.1">
    <property type="nucleotide sequence ID" value="NZ_JAHCLR010000045.1"/>
</dbReference>